<sequence length="59" mass="6569">MYKKLGKIFTQTAVVVNEEPLFTKPPTTQLQAFHGGRVIKRAGRTIATGPRIWMAPAFP</sequence>
<reference evidence="2" key="1">
    <citation type="submission" date="2022-11" db="UniProtKB">
        <authorList>
            <consortium name="WormBaseParasite"/>
        </authorList>
    </citation>
    <scope>IDENTIFICATION</scope>
</reference>
<evidence type="ECO:0000313" key="2">
    <source>
        <dbReference type="WBParaSite" id="nRc.2.0.1.t08153-RA"/>
    </source>
</evidence>
<dbReference type="Proteomes" id="UP000887565">
    <property type="component" value="Unplaced"/>
</dbReference>
<proteinExistence type="predicted"/>
<keyword evidence="1" id="KW-1185">Reference proteome</keyword>
<organism evidence="1 2">
    <name type="scientific">Romanomermis culicivorax</name>
    <name type="common">Nematode worm</name>
    <dbReference type="NCBI Taxonomy" id="13658"/>
    <lineage>
        <taxon>Eukaryota</taxon>
        <taxon>Metazoa</taxon>
        <taxon>Ecdysozoa</taxon>
        <taxon>Nematoda</taxon>
        <taxon>Enoplea</taxon>
        <taxon>Dorylaimia</taxon>
        <taxon>Mermithida</taxon>
        <taxon>Mermithoidea</taxon>
        <taxon>Mermithidae</taxon>
        <taxon>Romanomermis</taxon>
    </lineage>
</organism>
<protein>
    <submittedName>
        <fullName evidence="2">Uncharacterized protein</fullName>
    </submittedName>
</protein>
<name>A0A915I1Y8_ROMCU</name>
<dbReference type="WBParaSite" id="nRc.2.0.1.t08153-RA">
    <property type="protein sequence ID" value="nRc.2.0.1.t08153-RA"/>
    <property type="gene ID" value="nRc.2.0.1.g08153"/>
</dbReference>
<accession>A0A915I1Y8</accession>
<evidence type="ECO:0000313" key="1">
    <source>
        <dbReference type="Proteomes" id="UP000887565"/>
    </source>
</evidence>
<dbReference type="AlphaFoldDB" id="A0A915I1Y8"/>